<keyword evidence="2" id="KW-1185">Reference proteome</keyword>
<name>A0A7W9LCY1_9ACTN</name>
<proteinExistence type="predicted"/>
<dbReference type="RefSeq" id="WP_185072573.1">
    <property type="nucleotide sequence ID" value="NZ_JACHMB010000001.1"/>
</dbReference>
<reference evidence="1 2" key="1">
    <citation type="submission" date="2020-08" db="EMBL/GenBank/DDBJ databases">
        <title>Sequencing the genomes of 1000 actinobacteria strains.</title>
        <authorList>
            <person name="Klenk H.-P."/>
        </authorList>
    </citation>
    <scope>NUCLEOTIDE SEQUENCE [LARGE SCALE GENOMIC DNA]</scope>
    <source>
        <strain evidence="1 2">DSM 45507</strain>
    </source>
</reference>
<evidence type="ECO:0000313" key="2">
    <source>
        <dbReference type="Proteomes" id="UP000579153"/>
    </source>
</evidence>
<dbReference type="AlphaFoldDB" id="A0A7W9LCY1"/>
<evidence type="ECO:0000313" key="1">
    <source>
        <dbReference type="EMBL" id="MBB5779231.1"/>
    </source>
</evidence>
<gene>
    <name evidence="1" type="ORF">HD596_005987</name>
</gene>
<dbReference type="EMBL" id="JACHMB010000001">
    <property type="protein sequence ID" value="MBB5779231.1"/>
    <property type="molecule type" value="Genomic_DNA"/>
</dbReference>
<sequence length="48" mass="5150">MSENTTPEPQDLPEPQDDVEELVDELEVHSISDPAFTDPCSGGCTATC</sequence>
<accession>A0A7W9LCY1</accession>
<protein>
    <submittedName>
        <fullName evidence="1">Uncharacterized protein</fullName>
    </submittedName>
</protein>
<dbReference type="Proteomes" id="UP000579153">
    <property type="component" value="Unassembled WGS sequence"/>
</dbReference>
<organism evidence="1 2">
    <name type="scientific">Nonomuraea jabiensis</name>
    <dbReference type="NCBI Taxonomy" id="882448"/>
    <lineage>
        <taxon>Bacteria</taxon>
        <taxon>Bacillati</taxon>
        <taxon>Actinomycetota</taxon>
        <taxon>Actinomycetes</taxon>
        <taxon>Streptosporangiales</taxon>
        <taxon>Streptosporangiaceae</taxon>
        <taxon>Nonomuraea</taxon>
    </lineage>
</organism>
<comment type="caution">
    <text evidence="1">The sequence shown here is derived from an EMBL/GenBank/DDBJ whole genome shotgun (WGS) entry which is preliminary data.</text>
</comment>